<dbReference type="Proteomes" id="UP000595917">
    <property type="component" value="Chromosome"/>
</dbReference>
<evidence type="ECO:0000313" key="2">
    <source>
        <dbReference type="Proteomes" id="UP000595917"/>
    </source>
</evidence>
<gene>
    <name evidence="1" type="ORF">JFL75_19055</name>
</gene>
<protein>
    <submittedName>
        <fullName evidence="1">Uncharacterized protein</fullName>
    </submittedName>
</protein>
<organism evidence="1 2">
    <name type="scientific">Breznakiella homolactica</name>
    <dbReference type="NCBI Taxonomy" id="2798577"/>
    <lineage>
        <taxon>Bacteria</taxon>
        <taxon>Pseudomonadati</taxon>
        <taxon>Spirochaetota</taxon>
        <taxon>Spirochaetia</taxon>
        <taxon>Spirochaetales</taxon>
        <taxon>Breznakiellaceae</taxon>
        <taxon>Breznakiella</taxon>
    </lineage>
</organism>
<sequence length="463" mass="52148">MAVSTEKKSIVWLVCILLPLLIPHTLSAQKLEIAKLPGKGAEQKPDPVIQVVTDLQDRYNGLNEKIPAMVMLETSGASAVAPGIVAEINQELPKHLVNGGLVKPVSMQKWLTATYYDRKANNPFVLMNALRNEQYTVPLQYICKPFVFRSEDFYILSLSFYAFRQNYYPVTVLRFFESPGDIPDAIDAALAEMNLRLFAENRGTGMPKVLVHNFELEFLKLVALESGEFEFIQAPFITQHGVPLREGDDYFSLIMGYLLSATNLFQVMRPSDFSGYTNSAGIGSALADYAIHGRVQLSEELSILYVELREIRNNVLLTSIRYPLREFTMKHLWEAYREISAALVRSVIPAELFGVVPALSAPGRGLYTNNMFIGWDAAENFVLPKGKHEISTGSYYYTGVPEQRFGKPAPEERSGSRQQPEKDAAEEIQVEAFYIFLDTIDQIFTDREGEYVWNLLNKSPAAK</sequence>
<dbReference type="KEGG" id="bhc:JFL75_19055"/>
<dbReference type="RefSeq" id="WP_215626309.1">
    <property type="nucleotide sequence ID" value="NZ_CP067089.2"/>
</dbReference>
<accession>A0A7T8B8V4</accession>
<reference evidence="1" key="1">
    <citation type="submission" date="2021-01" db="EMBL/GenBank/DDBJ databases">
        <title>Description of Breznakiella homolactica.</title>
        <authorList>
            <person name="Song Y."/>
            <person name="Brune A."/>
        </authorList>
    </citation>
    <scope>NUCLEOTIDE SEQUENCE</scope>
    <source>
        <strain evidence="1">RmG30</strain>
    </source>
</reference>
<dbReference type="AlphaFoldDB" id="A0A7T8B8V4"/>
<keyword evidence="2" id="KW-1185">Reference proteome</keyword>
<evidence type="ECO:0000313" key="1">
    <source>
        <dbReference type="EMBL" id="QQO09004.1"/>
    </source>
</evidence>
<dbReference type="EMBL" id="CP067089">
    <property type="protein sequence ID" value="QQO09004.1"/>
    <property type="molecule type" value="Genomic_DNA"/>
</dbReference>
<proteinExistence type="predicted"/>
<name>A0A7T8B8V4_9SPIR</name>